<protein>
    <submittedName>
        <fullName evidence="2">Phytanoyl-CoA dioxygenase (PhyH)</fullName>
    </submittedName>
</protein>
<accession>A0A517U3D8</accession>
<dbReference type="Proteomes" id="UP000317909">
    <property type="component" value="Chromosome"/>
</dbReference>
<evidence type="ECO:0000313" key="2">
    <source>
        <dbReference type="EMBL" id="QDT75136.1"/>
    </source>
</evidence>
<dbReference type="KEGG" id="llh:I41_43450"/>
<sequence length="367" mass="42583">MNLHPKVRPMWQRAIALPILTMLMIYKATRLPTFFFPRDIRNIIKHWDFRVYWVLISSGLTRAYIDQPCEFKVPENCQPKVVVDPKWRLTEKQLRQFYEDGFIGPLDAFDPAEMADFRKDMLDAEKSVSKTYGFVTPRDRHFENPRLWGYMKHPAITERLAQILGPDLNVWRTQMFHKPPKAPAIQFHQASTFMVEDYQVPALHPANRNEIFQLTVWIAVDDATLENGCLDFVKGSHSSIRTIKFGGEEGFYNAAYSLEYERDPSKVVRVPCKSGQFIIFMERCIHGSQANTTDRHRLAFNLRAIPTNVAVYPGVKKYRSVYNGGKYHLDNWGVVSLRGEDRYMLSRTKKLADPSYDSQGLPLRKAA</sequence>
<dbReference type="SUPFAM" id="SSF51197">
    <property type="entry name" value="Clavaminate synthase-like"/>
    <property type="match status" value="1"/>
</dbReference>
<dbReference type="EMBL" id="CP036339">
    <property type="protein sequence ID" value="QDT75136.1"/>
    <property type="molecule type" value="Genomic_DNA"/>
</dbReference>
<dbReference type="Gene3D" id="2.60.120.620">
    <property type="entry name" value="q2cbj1_9rhob like domain"/>
    <property type="match status" value="1"/>
</dbReference>
<organism evidence="2 3">
    <name type="scientific">Lacipirellula limnantheis</name>
    <dbReference type="NCBI Taxonomy" id="2528024"/>
    <lineage>
        <taxon>Bacteria</taxon>
        <taxon>Pseudomonadati</taxon>
        <taxon>Planctomycetota</taxon>
        <taxon>Planctomycetia</taxon>
        <taxon>Pirellulales</taxon>
        <taxon>Lacipirellulaceae</taxon>
        <taxon>Lacipirellula</taxon>
    </lineage>
</organism>
<evidence type="ECO:0000313" key="3">
    <source>
        <dbReference type="Proteomes" id="UP000317909"/>
    </source>
</evidence>
<proteinExistence type="predicted"/>
<dbReference type="PANTHER" id="PTHR20883">
    <property type="entry name" value="PHYTANOYL-COA DIOXYGENASE DOMAIN CONTAINING 1"/>
    <property type="match status" value="1"/>
</dbReference>
<dbReference type="AlphaFoldDB" id="A0A517U3D8"/>
<evidence type="ECO:0000256" key="1">
    <source>
        <dbReference type="ARBA" id="ARBA00001954"/>
    </source>
</evidence>
<dbReference type="InterPro" id="IPR008775">
    <property type="entry name" value="Phytyl_CoA_dOase-like"/>
</dbReference>
<reference evidence="2 3" key="1">
    <citation type="submission" date="2019-02" db="EMBL/GenBank/DDBJ databases">
        <title>Deep-cultivation of Planctomycetes and their phenomic and genomic characterization uncovers novel biology.</title>
        <authorList>
            <person name="Wiegand S."/>
            <person name="Jogler M."/>
            <person name="Boedeker C."/>
            <person name="Pinto D."/>
            <person name="Vollmers J."/>
            <person name="Rivas-Marin E."/>
            <person name="Kohn T."/>
            <person name="Peeters S.H."/>
            <person name="Heuer A."/>
            <person name="Rast P."/>
            <person name="Oberbeckmann S."/>
            <person name="Bunk B."/>
            <person name="Jeske O."/>
            <person name="Meyerdierks A."/>
            <person name="Storesund J.E."/>
            <person name="Kallscheuer N."/>
            <person name="Luecker S."/>
            <person name="Lage O.M."/>
            <person name="Pohl T."/>
            <person name="Merkel B.J."/>
            <person name="Hornburger P."/>
            <person name="Mueller R.-W."/>
            <person name="Bruemmer F."/>
            <person name="Labrenz M."/>
            <person name="Spormann A.M."/>
            <person name="Op den Camp H."/>
            <person name="Overmann J."/>
            <person name="Amann R."/>
            <person name="Jetten M.S.M."/>
            <person name="Mascher T."/>
            <person name="Medema M.H."/>
            <person name="Devos D.P."/>
            <person name="Kaster A.-K."/>
            <person name="Ovreas L."/>
            <person name="Rohde M."/>
            <person name="Galperin M.Y."/>
            <person name="Jogler C."/>
        </authorList>
    </citation>
    <scope>NUCLEOTIDE SEQUENCE [LARGE SCALE GENOMIC DNA]</scope>
    <source>
        <strain evidence="2 3">I41</strain>
    </source>
</reference>
<name>A0A517U3D8_9BACT</name>
<dbReference type="Pfam" id="PF05721">
    <property type="entry name" value="PhyH"/>
    <property type="match status" value="1"/>
</dbReference>
<dbReference type="GO" id="GO:0005506">
    <property type="term" value="F:iron ion binding"/>
    <property type="evidence" value="ECO:0007669"/>
    <property type="project" value="UniProtKB-ARBA"/>
</dbReference>
<dbReference type="RefSeq" id="WP_145434829.1">
    <property type="nucleotide sequence ID" value="NZ_CP036339.1"/>
</dbReference>
<dbReference type="PANTHER" id="PTHR20883:SF48">
    <property type="entry name" value="ECTOINE DIOXYGENASE"/>
    <property type="match status" value="1"/>
</dbReference>
<keyword evidence="2" id="KW-0223">Dioxygenase</keyword>
<gene>
    <name evidence="2" type="ORF">I41_43450</name>
</gene>
<keyword evidence="2" id="KW-0560">Oxidoreductase</keyword>
<keyword evidence="3" id="KW-1185">Reference proteome</keyword>
<dbReference type="OrthoDB" id="9814777at2"/>
<dbReference type="GO" id="GO:0016706">
    <property type="term" value="F:2-oxoglutarate-dependent dioxygenase activity"/>
    <property type="evidence" value="ECO:0007669"/>
    <property type="project" value="UniProtKB-ARBA"/>
</dbReference>
<comment type="cofactor">
    <cofactor evidence="1">
        <name>Fe(2+)</name>
        <dbReference type="ChEBI" id="CHEBI:29033"/>
    </cofactor>
</comment>